<evidence type="ECO:0000256" key="2">
    <source>
        <dbReference type="ARBA" id="ARBA00005021"/>
    </source>
</evidence>
<name>A0A1I7F2W6_9PROT</name>
<dbReference type="PANTHER" id="PTHR46278">
    <property type="entry name" value="DEHYDROGENASE, PUTATIVE-RELATED"/>
    <property type="match status" value="1"/>
</dbReference>
<dbReference type="UniPathway" id="UPA00034">
    <property type="reaction ID" value="UER00016"/>
</dbReference>
<reference evidence="19 20" key="1">
    <citation type="submission" date="2016-10" db="EMBL/GenBank/DDBJ databases">
        <authorList>
            <person name="de Groot N.N."/>
        </authorList>
    </citation>
    <scope>NUCLEOTIDE SEQUENCE [LARGE SCALE GENOMIC DNA]</scope>
    <source>
        <strain evidence="19 20">Nm24</strain>
    </source>
</reference>
<feature type="binding site" evidence="16">
    <location>
        <position position="268"/>
    </location>
    <ligand>
        <name>substrate</name>
    </ligand>
</feature>
<protein>
    <recommendedName>
        <fullName evidence="7 16">Aspartate-semialdehyde dehydrogenase</fullName>
        <shortName evidence="16">ASA dehydrogenase</shortName>
        <shortName evidence="16">ASADH</shortName>
        <ecNumber evidence="7 16">1.2.1.11</ecNumber>
    </recommendedName>
    <alternativeName>
        <fullName evidence="16">Aspartate-beta-semialdehyde dehydrogenase</fullName>
    </alternativeName>
</protein>
<dbReference type="AlphaFoldDB" id="A0A1I7F2W6"/>
<keyword evidence="10 16" id="KW-0521">NADP</keyword>
<dbReference type="PIRSF" id="PIRSF000148">
    <property type="entry name" value="ASA_dh"/>
    <property type="match status" value="1"/>
</dbReference>
<feature type="active site" description="Proton acceptor" evidence="16 17">
    <location>
        <position position="275"/>
    </location>
</feature>
<evidence type="ECO:0000256" key="5">
    <source>
        <dbReference type="ARBA" id="ARBA00010584"/>
    </source>
</evidence>
<dbReference type="GO" id="GO:0046983">
    <property type="term" value="F:protein dimerization activity"/>
    <property type="evidence" value="ECO:0007669"/>
    <property type="project" value="InterPro"/>
</dbReference>
<gene>
    <name evidence="16" type="primary">asd</name>
    <name evidence="19" type="ORF">SAMN05216339_101250</name>
</gene>
<dbReference type="GO" id="GO:0009089">
    <property type="term" value="P:lysine biosynthetic process via diaminopimelate"/>
    <property type="evidence" value="ECO:0007669"/>
    <property type="project" value="UniProtKB-UniRule"/>
</dbReference>
<dbReference type="Pfam" id="PF01118">
    <property type="entry name" value="Semialdhyde_dh"/>
    <property type="match status" value="1"/>
</dbReference>
<evidence type="ECO:0000259" key="18">
    <source>
        <dbReference type="SMART" id="SM00859"/>
    </source>
</evidence>
<comment type="subunit">
    <text evidence="6 16">Homodimer.</text>
</comment>
<dbReference type="HAMAP" id="MF_02121">
    <property type="entry name" value="ASADH"/>
    <property type="match status" value="1"/>
</dbReference>
<feature type="domain" description="Semialdehyde dehydrogenase NAD-binding" evidence="18">
    <location>
        <begin position="3"/>
        <end position="122"/>
    </location>
</feature>
<dbReference type="CDD" id="cd23938">
    <property type="entry name" value="ASADH_C_bac_like"/>
    <property type="match status" value="1"/>
</dbReference>
<comment type="catalytic activity">
    <reaction evidence="15 16">
        <text>L-aspartate 4-semialdehyde + phosphate + NADP(+) = 4-phospho-L-aspartate + NADPH + H(+)</text>
        <dbReference type="Rhea" id="RHEA:24284"/>
        <dbReference type="ChEBI" id="CHEBI:15378"/>
        <dbReference type="ChEBI" id="CHEBI:43474"/>
        <dbReference type="ChEBI" id="CHEBI:57535"/>
        <dbReference type="ChEBI" id="CHEBI:57783"/>
        <dbReference type="ChEBI" id="CHEBI:58349"/>
        <dbReference type="ChEBI" id="CHEBI:537519"/>
        <dbReference type="EC" id="1.2.1.11"/>
    </reaction>
</comment>
<keyword evidence="8 16" id="KW-0028">Amino-acid biosynthesis</keyword>
<evidence type="ECO:0000256" key="17">
    <source>
        <dbReference type="PIRSR" id="PIRSR000148-1"/>
    </source>
</evidence>
<dbReference type="PROSITE" id="PS01103">
    <property type="entry name" value="ASD"/>
    <property type="match status" value="1"/>
</dbReference>
<evidence type="ECO:0000256" key="11">
    <source>
        <dbReference type="ARBA" id="ARBA00022915"/>
    </source>
</evidence>
<dbReference type="PANTHER" id="PTHR46278:SF4">
    <property type="entry name" value="ASPARTATE-SEMIALDEHYDE DEHYDROGENASE"/>
    <property type="match status" value="1"/>
</dbReference>
<dbReference type="Pfam" id="PF02774">
    <property type="entry name" value="Semialdhyde_dhC"/>
    <property type="match status" value="1"/>
</dbReference>
<evidence type="ECO:0000256" key="9">
    <source>
        <dbReference type="ARBA" id="ARBA00022697"/>
    </source>
</evidence>
<evidence type="ECO:0000256" key="7">
    <source>
        <dbReference type="ARBA" id="ARBA00013120"/>
    </source>
</evidence>
<dbReference type="UniPathway" id="UPA00051">
    <property type="reaction ID" value="UER00464"/>
</dbReference>
<accession>A0A1I7F2W6</accession>
<keyword evidence="12 16" id="KW-0560">Oxidoreductase</keyword>
<keyword evidence="13 16" id="KW-0457">Lysine biosynthesis</keyword>
<evidence type="ECO:0000313" key="20">
    <source>
        <dbReference type="Proteomes" id="UP000183926"/>
    </source>
</evidence>
<dbReference type="SUPFAM" id="SSF55347">
    <property type="entry name" value="Glyceraldehyde-3-phosphate dehydrogenase-like, C-terminal domain"/>
    <property type="match status" value="1"/>
</dbReference>
<dbReference type="InterPro" id="IPR000534">
    <property type="entry name" value="Semialdehyde_DH_NAD-bd"/>
</dbReference>
<organism evidence="19 20">
    <name type="scientific">Nitrosomonas eutropha</name>
    <dbReference type="NCBI Taxonomy" id="916"/>
    <lineage>
        <taxon>Bacteria</taxon>
        <taxon>Pseudomonadati</taxon>
        <taxon>Pseudomonadota</taxon>
        <taxon>Betaproteobacteria</taxon>
        <taxon>Nitrosomonadales</taxon>
        <taxon>Nitrosomonadaceae</taxon>
        <taxon>Nitrosomonas</taxon>
    </lineage>
</organism>
<evidence type="ECO:0000256" key="6">
    <source>
        <dbReference type="ARBA" id="ARBA00011738"/>
    </source>
</evidence>
<feature type="binding site" evidence="16">
    <location>
        <begin position="37"/>
        <end position="38"/>
    </location>
    <ligand>
        <name>NADP(+)</name>
        <dbReference type="ChEBI" id="CHEBI:58349"/>
    </ligand>
</feature>
<proteinExistence type="inferred from homology"/>
<dbReference type="InterPro" id="IPR036291">
    <property type="entry name" value="NAD(P)-bd_dom_sf"/>
</dbReference>
<dbReference type="GO" id="GO:0019877">
    <property type="term" value="P:diaminopimelate biosynthetic process"/>
    <property type="evidence" value="ECO:0007669"/>
    <property type="project" value="UniProtKB-UniRule"/>
</dbReference>
<feature type="binding site" evidence="16">
    <location>
        <position position="241"/>
    </location>
    <ligand>
        <name>substrate</name>
    </ligand>
</feature>
<dbReference type="OrthoDB" id="9022717at2"/>
<dbReference type="GO" id="GO:0071266">
    <property type="term" value="P:'de novo' L-methionine biosynthetic process"/>
    <property type="evidence" value="ECO:0007669"/>
    <property type="project" value="UniProtKB-UniRule"/>
</dbReference>
<feature type="binding site" evidence="16">
    <location>
        <begin position="10"/>
        <end position="13"/>
    </location>
    <ligand>
        <name>NADP(+)</name>
        <dbReference type="ChEBI" id="CHEBI:58349"/>
    </ligand>
</feature>
<evidence type="ECO:0000256" key="10">
    <source>
        <dbReference type="ARBA" id="ARBA00022857"/>
    </source>
</evidence>
<evidence type="ECO:0000256" key="13">
    <source>
        <dbReference type="ARBA" id="ARBA00023154"/>
    </source>
</evidence>
<dbReference type="NCBIfam" id="NF005144">
    <property type="entry name" value="PRK06598.1"/>
    <property type="match status" value="1"/>
</dbReference>
<feature type="binding site" evidence="16">
    <location>
        <position position="351"/>
    </location>
    <ligand>
        <name>NADP(+)</name>
        <dbReference type="ChEBI" id="CHEBI:58349"/>
    </ligand>
</feature>
<feature type="binding site" evidence="16">
    <location>
        <begin position="165"/>
        <end position="166"/>
    </location>
    <ligand>
        <name>NADP(+)</name>
        <dbReference type="ChEBI" id="CHEBI:58349"/>
    </ligand>
</feature>
<dbReference type="NCBIfam" id="TIGR01745">
    <property type="entry name" value="asd_gamma"/>
    <property type="match status" value="1"/>
</dbReference>
<feature type="binding site" evidence="16">
    <location>
        <position position="102"/>
    </location>
    <ligand>
        <name>phosphate</name>
        <dbReference type="ChEBI" id="CHEBI:43474"/>
    </ligand>
</feature>
<dbReference type="EMBL" id="FPBL01000001">
    <property type="protein sequence ID" value="SFU30490.1"/>
    <property type="molecule type" value="Genomic_DNA"/>
</dbReference>
<dbReference type="GO" id="GO:0009088">
    <property type="term" value="P:threonine biosynthetic process"/>
    <property type="evidence" value="ECO:0007669"/>
    <property type="project" value="UniProtKB-UniRule"/>
</dbReference>
<dbReference type="CDD" id="cd02314">
    <property type="entry name" value="VcASADH1_like_N"/>
    <property type="match status" value="1"/>
</dbReference>
<feature type="active site" description="Acyl-thioester intermediate" evidence="16 17">
    <location>
        <position position="135"/>
    </location>
</feature>
<dbReference type="Gene3D" id="3.40.50.720">
    <property type="entry name" value="NAD(P)-binding Rossmann-like Domain"/>
    <property type="match status" value="1"/>
</dbReference>
<feature type="binding site" evidence="16">
    <location>
        <position position="162"/>
    </location>
    <ligand>
        <name>substrate</name>
    </ligand>
</feature>
<evidence type="ECO:0000256" key="16">
    <source>
        <dbReference type="HAMAP-Rule" id="MF_02121"/>
    </source>
</evidence>
<feature type="binding site" evidence="16">
    <location>
        <position position="244"/>
    </location>
    <ligand>
        <name>phosphate</name>
        <dbReference type="ChEBI" id="CHEBI:43474"/>
    </ligand>
</feature>
<keyword evidence="11 16" id="KW-0220">Diaminopimelate biosynthesis</keyword>
<comment type="pathway">
    <text evidence="3 16">Amino-acid biosynthesis; L-lysine biosynthesis via DAP pathway; (S)-tetrahydrodipicolinate from L-aspartate: step 2/4.</text>
</comment>
<dbReference type="GO" id="GO:0004073">
    <property type="term" value="F:aspartate-semialdehyde dehydrogenase activity"/>
    <property type="evidence" value="ECO:0007669"/>
    <property type="project" value="UniProtKB-UniRule"/>
</dbReference>
<evidence type="ECO:0000256" key="1">
    <source>
        <dbReference type="ARBA" id="ARBA00002492"/>
    </source>
</evidence>
<comment type="caution">
    <text evidence="16">Lacks conserved residue(s) required for the propagation of feature annotation.</text>
</comment>
<dbReference type="GO" id="GO:0050661">
    <property type="term" value="F:NADP binding"/>
    <property type="evidence" value="ECO:0007669"/>
    <property type="project" value="UniProtKB-UniRule"/>
</dbReference>
<dbReference type="EC" id="1.2.1.11" evidence="7 16"/>
<keyword evidence="14 16" id="KW-0486">Methionine biosynthesis</keyword>
<dbReference type="GO" id="GO:0051287">
    <property type="term" value="F:NAD binding"/>
    <property type="evidence" value="ECO:0007669"/>
    <property type="project" value="InterPro"/>
</dbReference>
<dbReference type="UniPathway" id="UPA00050">
    <property type="reaction ID" value="UER00463"/>
</dbReference>
<evidence type="ECO:0000313" key="19">
    <source>
        <dbReference type="EMBL" id="SFU30490.1"/>
    </source>
</evidence>
<comment type="similarity">
    <text evidence="5 16">Belongs to the aspartate-semialdehyde dehydrogenase family.</text>
</comment>
<dbReference type="SMART" id="SM00859">
    <property type="entry name" value="Semialdhyde_dh"/>
    <property type="match status" value="1"/>
</dbReference>
<feature type="binding site" evidence="16">
    <location>
        <position position="73"/>
    </location>
    <ligand>
        <name>NADP(+)</name>
        <dbReference type="ChEBI" id="CHEBI:58349"/>
    </ligand>
</feature>
<dbReference type="RefSeq" id="WP_074926239.1">
    <property type="nucleotide sequence ID" value="NZ_FPBL01000001.1"/>
</dbReference>
<evidence type="ECO:0000256" key="14">
    <source>
        <dbReference type="ARBA" id="ARBA00023167"/>
    </source>
</evidence>
<comment type="pathway">
    <text evidence="4 16">Amino-acid biosynthesis; L-threonine biosynthesis; L-threonine from L-aspartate: step 2/5.</text>
</comment>
<dbReference type="GO" id="GO:0009097">
    <property type="term" value="P:isoleucine biosynthetic process"/>
    <property type="evidence" value="ECO:0007669"/>
    <property type="project" value="InterPro"/>
</dbReference>
<evidence type="ECO:0000256" key="4">
    <source>
        <dbReference type="ARBA" id="ARBA00005097"/>
    </source>
</evidence>
<evidence type="ECO:0000256" key="12">
    <source>
        <dbReference type="ARBA" id="ARBA00023002"/>
    </source>
</evidence>
<dbReference type="InterPro" id="IPR011534">
    <property type="entry name" value="Asp_ADH_gamma-type"/>
</dbReference>
<dbReference type="InterPro" id="IPR012280">
    <property type="entry name" value="Semialdhyde_DH_dimer_dom"/>
</dbReference>
<evidence type="ECO:0000256" key="15">
    <source>
        <dbReference type="ARBA" id="ARBA00047891"/>
    </source>
</evidence>
<evidence type="ECO:0000256" key="3">
    <source>
        <dbReference type="ARBA" id="ARBA00005076"/>
    </source>
</evidence>
<comment type="pathway">
    <text evidence="2 16">Amino-acid biosynthesis; L-methionine biosynthesis via de novo pathway; L-homoserine from L-aspartate: step 2/3.</text>
</comment>
<comment type="function">
    <text evidence="1 16">Catalyzes the NADPH-dependent formation of L-aspartate-semialdehyde (L-ASA) by the reductive dephosphorylation of L-aspartyl-4-phosphate.</text>
</comment>
<keyword evidence="9 16" id="KW-0791">Threonine biosynthesis</keyword>
<sequence>MKRVGFVGWRGMVGSVLMQRMREEDDFSLIEPVFFSTSQAGEEGPYISGNTGLLKDAYDIAALQEMDIIISCQGGDYTNDVFKKLRDSGWQGYWIDAASALRMDDDAVIILDPVNRSVIDEALNKGVKNYIGGNCTVSLMLMAVGGLFDQDMVDWASVMTYQAASGAGAQNMRELLQQMGETHNVAKDLLDDPASSILDIDRKVVEKMRNEEFPAQNFGVPLAGSLIPWIDREVAHGQSREEWKGQAETNKILGHADHPVPVDGICVRVGAMRCHSQALTIKLKKDIPLEKIEEVIAASNEWVRVIPNEREATTKELTPVAVTGKLDIHVGRIRKLNMGNEYLSVFTVGDQLLWGAAEPLRRMLRILIEEDKAA</sequence>
<dbReference type="Gene3D" id="3.30.360.10">
    <property type="entry name" value="Dihydrodipicolinate Reductase, domain 2"/>
    <property type="match status" value="1"/>
</dbReference>
<dbReference type="SUPFAM" id="SSF51735">
    <property type="entry name" value="NAD(P)-binding Rossmann-fold domains"/>
    <property type="match status" value="1"/>
</dbReference>
<evidence type="ECO:0000256" key="8">
    <source>
        <dbReference type="ARBA" id="ARBA00022605"/>
    </source>
</evidence>
<dbReference type="InterPro" id="IPR000319">
    <property type="entry name" value="Asp-semialdehyde_DH_CS"/>
</dbReference>
<dbReference type="Proteomes" id="UP000183926">
    <property type="component" value="Unassembled WGS sequence"/>
</dbReference>
<dbReference type="InterPro" id="IPR012080">
    <property type="entry name" value="Asp_semialdehyde_DH"/>
</dbReference>